<dbReference type="EMBL" id="BPLQ01013634">
    <property type="protein sequence ID" value="GIY73764.1"/>
    <property type="molecule type" value="Genomic_DNA"/>
</dbReference>
<gene>
    <name evidence="1" type="ORF">CDAR_464471</name>
</gene>
<proteinExistence type="predicted"/>
<evidence type="ECO:0000313" key="1">
    <source>
        <dbReference type="EMBL" id="GIY73764.1"/>
    </source>
</evidence>
<keyword evidence="2" id="KW-1185">Reference proteome</keyword>
<sequence length="164" mass="18895">MTTNKVFAAVKRSRSHNLRSSSTTLSRIATASQFDPVFLREIDEKDKQEPSTREEKEKANEKNWRFQKTIDITRVKVGVKKVANIKKGGIIIETVNEEDLDKLLKELEDNARVKDKFTVGKEPTVYLLRSVGRYRRSNCQQMHQTALRTTGGQQRHQGCSFLQE</sequence>
<name>A0AAV4VUZ2_9ARAC</name>
<dbReference type="Proteomes" id="UP001054837">
    <property type="component" value="Unassembled WGS sequence"/>
</dbReference>
<comment type="caution">
    <text evidence="1">The sequence shown here is derived from an EMBL/GenBank/DDBJ whole genome shotgun (WGS) entry which is preliminary data.</text>
</comment>
<evidence type="ECO:0000313" key="2">
    <source>
        <dbReference type="Proteomes" id="UP001054837"/>
    </source>
</evidence>
<accession>A0AAV4VUZ2</accession>
<protein>
    <submittedName>
        <fullName evidence="1">Uncharacterized protein</fullName>
    </submittedName>
</protein>
<reference evidence="1 2" key="1">
    <citation type="submission" date="2021-06" db="EMBL/GenBank/DDBJ databases">
        <title>Caerostris darwini draft genome.</title>
        <authorList>
            <person name="Kono N."/>
            <person name="Arakawa K."/>
        </authorList>
    </citation>
    <scope>NUCLEOTIDE SEQUENCE [LARGE SCALE GENOMIC DNA]</scope>
</reference>
<dbReference type="AlphaFoldDB" id="A0AAV4VUZ2"/>
<organism evidence="1 2">
    <name type="scientific">Caerostris darwini</name>
    <dbReference type="NCBI Taxonomy" id="1538125"/>
    <lineage>
        <taxon>Eukaryota</taxon>
        <taxon>Metazoa</taxon>
        <taxon>Ecdysozoa</taxon>
        <taxon>Arthropoda</taxon>
        <taxon>Chelicerata</taxon>
        <taxon>Arachnida</taxon>
        <taxon>Araneae</taxon>
        <taxon>Araneomorphae</taxon>
        <taxon>Entelegynae</taxon>
        <taxon>Araneoidea</taxon>
        <taxon>Araneidae</taxon>
        <taxon>Caerostris</taxon>
    </lineage>
</organism>